<comment type="caution">
    <text evidence="2">The sequence shown here is derived from an EMBL/GenBank/DDBJ whole genome shotgun (WGS) entry which is preliminary data.</text>
</comment>
<sequence length="62" mass="6797">SSTRVESSEDAGLGDQEDASKQGRMIKDLDADEGVALVDETQGRNDQDMFDTSIFDEEEVIT</sequence>
<reference evidence="2" key="1">
    <citation type="journal article" date="2019" name="Sci. Rep.">
        <title>Draft genome of Tanacetum cinerariifolium, the natural source of mosquito coil.</title>
        <authorList>
            <person name="Yamashiro T."/>
            <person name="Shiraishi A."/>
            <person name="Satake H."/>
            <person name="Nakayama K."/>
        </authorList>
    </citation>
    <scope>NUCLEOTIDE SEQUENCE</scope>
</reference>
<feature type="compositionally biased region" description="Basic and acidic residues" evidence="1">
    <location>
        <begin position="18"/>
        <end position="29"/>
    </location>
</feature>
<dbReference type="AlphaFoldDB" id="A0A699U0E6"/>
<gene>
    <name evidence="2" type="ORF">Tci_887669</name>
</gene>
<protein>
    <submittedName>
        <fullName evidence="2">Uncharacterized protein</fullName>
    </submittedName>
</protein>
<dbReference type="EMBL" id="BKCJ011288236">
    <property type="protein sequence ID" value="GFD15700.1"/>
    <property type="molecule type" value="Genomic_DNA"/>
</dbReference>
<name>A0A699U0E6_TANCI</name>
<proteinExistence type="predicted"/>
<feature type="non-terminal residue" evidence="2">
    <location>
        <position position="1"/>
    </location>
</feature>
<organism evidence="2">
    <name type="scientific">Tanacetum cinerariifolium</name>
    <name type="common">Dalmatian daisy</name>
    <name type="synonym">Chrysanthemum cinerariifolium</name>
    <dbReference type="NCBI Taxonomy" id="118510"/>
    <lineage>
        <taxon>Eukaryota</taxon>
        <taxon>Viridiplantae</taxon>
        <taxon>Streptophyta</taxon>
        <taxon>Embryophyta</taxon>
        <taxon>Tracheophyta</taxon>
        <taxon>Spermatophyta</taxon>
        <taxon>Magnoliopsida</taxon>
        <taxon>eudicotyledons</taxon>
        <taxon>Gunneridae</taxon>
        <taxon>Pentapetalae</taxon>
        <taxon>asterids</taxon>
        <taxon>campanulids</taxon>
        <taxon>Asterales</taxon>
        <taxon>Asteraceae</taxon>
        <taxon>Asteroideae</taxon>
        <taxon>Anthemideae</taxon>
        <taxon>Anthemidinae</taxon>
        <taxon>Tanacetum</taxon>
    </lineage>
</organism>
<evidence type="ECO:0000313" key="2">
    <source>
        <dbReference type="EMBL" id="GFD15700.1"/>
    </source>
</evidence>
<feature type="non-terminal residue" evidence="2">
    <location>
        <position position="62"/>
    </location>
</feature>
<feature type="region of interest" description="Disordered" evidence="1">
    <location>
        <begin position="1"/>
        <end position="62"/>
    </location>
</feature>
<evidence type="ECO:0000256" key="1">
    <source>
        <dbReference type="SAM" id="MobiDB-lite"/>
    </source>
</evidence>
<accession>A0A699U0E6</accession>